<organism evidence="1">
    <name type="scientific">bioreactor metagenome</name>
    <dbReference type="NCBI Taxonomy" id="1076179"/>
    <lineage>
        <taxon>unclassified sequences</taxon>
        <taxon>metagenomes</taxon>
        <taxon>ecological metagenomes</taxon>
    </lineage>
</organism>
<accession>A0A645FDH4</accession>
<gene>
    <name evidence="1" type="ORF">SDC9_158940</name>
</gene>
<name>A0A645FDH4_9ZZZZ</name>
<dbReference type="EMBL" id="VSSQ01057869">
    <property type="protein sequence ID" value="MPN11636.1"/>
    <property type="molecule type" value="Genomic_DNA"/>
</dbReference>
<sequence>MQHGPYRFTVPFPQADFEQRGLFRAGEQRLKPTTRVTARGLLHSVEQAEKAVLLRLFFVFVPQHLKKDLVRKHKGDPLVLSNGANAAWHFKEDLIPQLRRKGGFDSLALRHQTVLQFVLCSI</sequence>
<dbReference type="AlphaFoldDB" id="A0A645FDH4"/>
<proteinExistence type="predicted"/>
<protein>
    <submittedName>
        <fullName evidence="1">Uncharacterized protein</fullName>
    </submittedName>
</protein>
<evidence type="ECO:0000313" key="1">
    <source>
        <dbReference type="EMBL" id="MPN11636.1"/>
    </source>
</evidence>
<reference evidence="1" key="1">
    <citation type="submission" date="2019-08" db="EMBL/GenBank/DDBJ databases">
        <authorList>
            <person name="Kucharzyk K."/>
            <person name="Murdoch R.W."/>
            <person name="Higgins S."/>
            <person name="Loffler F."/>
        </authorList>
    </citation>
    <scope>NUCLEOTIDE SEQUENCE</scope>
</reference>
<comment type="caution">
    <text evidence="1">The sequence shown here is derived from an EMBL/GenBank/DDBJ whole genome shotgun (WGS) entry which is preliminary data.</text>
</comment>